<feature type="transmembrane region" description="Helical" evidence="5">
    <location>
        <begin position="324"/>
        <end position="343"/>
    </location>
</feature>
<evidence type="ECO:0000256" key="3">
    <source>
        <dbReference type="ARBA" id="ARBA00022989"/>
    </source>
</evidence>
<evidence type="ECO:0000259" key="6">
    <source>
        <dbReference type="PROSITE" id="PS50850"/>
    </source>
</evidence>
<dbReference type="PROSITE" id="PS50850">
    <property type="entry name" value="MFS"/>
    <property type="match status" value="1"/>
</dbReference>
<accession>A0AA39YE61</accession>
<keyword evidence="4 5" id="KW-0472">Membrane</keyword>
<keyword evidence="8" id="KW-1185">Reference proteome</keyword>
<dbReference type="AlphaFoldDB" id="A0AA39YE61"/>
<sequence length="513" mass="57031">MLCPKLFFFEIEETIDTYHLAKHSLQRGADGLITWQRSHKDHPRNWSTARKVFDTSIIIFLEFFVQVTVVSTTGASVAHHAREEYRLDKVSSILAFTFMYNLGQAFGGLLTPALSELIGRRTPYLVSSAVFTVFCLLVGVFPWAIAVWVGRFVTGFASAVPAVVTAGSIEDMFDGRQRVWLIVVWNAGSTAGLCLGPIYGAYIMSVLNWRWVFYISATVTGCCFLALLFVRESRPSRILKKKIAALEAEGMENLEWFNPDHSPDFRSLVRLAVFQPLKLLGTEPIVMMVTTISAVSWGIIYLFTECLPEVFMSFPIRFDFTTSSLAFLAFLPGISLSFLPRLWDSRIVHARLAKGERIEPEDKIMGLVLAAPALAVGLFWFSWTIPPANQVVHWLVPTSALILIGFAVNEMAYTLSAYLTDAYLIYAASAFCGLAFIRALVSGLMPFVAQQMYPSLGANYAGTVVGGFAAIFCLAPWVSLRYGKVLREKSPFARHSLESHLKCQGSEQSIGIL</sequence>
<dbReference type="EMBL" id="JAULSV010000002">
    <property type="protein sequence ID" value="KAK0651001.1"/>
    <property type="molecule type" value="Genomic_DNA"/>
</dbReference>
<feature type="transmembrane region" description="Helical" evidence="5">
    <location>
        <begin position="122"/>
        <end position="142"/>
    </location>
</feature>
<dbReference type="GO" id="GO:0016020">
    <property type="term" value="C:membrane"/>
    <property type="evidence" value="ECO:0007669"/>
    <property type="project" value="UniProtKB-SubCell"/>
</dbReference>
<feature type="transmembrane region" description="Helical" evidence="5">
    <location>
        <begin position="423"/>
        <end position="448"/>
    </location>
</feature>
<feature type="transmembrane region" description="Helical" evidence="5">
    <location>
        <begin position="90"/>
        <end position="110"/>
    </location>
</feature>
<proteinExistence type="predicted"/>
<name>A0AA39YE61_9PEZI</name>
<feature type="transmembrane region" description="Helical" evidence="5">
    <location>
        <begin position="460"/>
        <end position="480"/>
    </location>
</feature>
<organism evidence="7 8">
    <name type="scientific">Cercophora newfieldiana</name>
    <dbReference type="NCBI Taxonomy" id="92897"/>
    <lineage>
        <taxon>Eukaryota</taxon>
        <taxon>Fungi</taxon>
        <taxon>Dikarya</taxon>
        <taxon>Ascomycota</taxon>
        <taxon>Pezizomycotina</taxon>
        <taxon>Sordariomycetes</taxon>
        <taxon>Sordariomycetidae</taxon>
        <taxon>Sordariales</taxon>
        <taxon>Lasiosphaeriaceae</taxon>
        <taxon>Cercophora</taxon>
    </lineage>
</organism>
<feature type="transmembrane region" description="Helical" evidence="5">
    <location>
        <begin position="179"/>
        <end position="199"/>
    </location>
</feature>
<feature type="domain" description="Major facilitator superfamily (MFS) profile" evidence="6">
    <location>
        <begin position="55"/>
        <end position="484"/>
    </location>
</feature>
<feature type="transmembrane region" description="Helical" evidence="5">
    <location>
        <begin position="211"/>
        <end position="230"/>
    </location>
</feature>
<comment type="caution">
    <text evidence="7">The sequence shown here is derived from an EMBL/GenBank/DDBJ whole genome shotgun (WGS) entry which is preliminary data.</text>
</comment>
<dbReference type="InterPro" id="IPR011701">
    <property type="entry name" value="MFS"/>
</dbReference>
<evidence type="ECO:0000256" key="5">
    <source>
        <dbReference type="SAM" id="Phobius"/>
    </source>
</evidence>
<dbReference type="SUPFAM" id="SSF103473">
    <property type="entry name" value="MFS general substrate transporter"/>
    <property type="match status" value="1"/>
</dbReference>
<dbReference type="InterPro" id="IPR036259">
    <property type="entry name" value="MFS_trans_sf"/>
</dbReference>
<dbReference type="Proteomes" id="UP001174936">
    <property type="component" value="Unassembled WGS sequence"/>
</dbReference>
<protein>
    <submittedName>
        <fullName evidence="7">Major facilitator superfamily transporter</fullName>
    </submittedName>
</protein>
<evidence type="ECO:0000256" key="1">
    <source>
        <dbReference type="ARBA" id="ARBA00004141"/>
    </source>
</evidence>
<keyword evidence="2 5" id="KW-0812">Transmembrane</keyword>
<dbReference type="PANTHER" id="PTHR23502">
    <property type="entry name" value="MAJOR FACILITATOR SUPERFAMILY"/>
    <property type="match status" value="1"/>
</dbReference>
<feature type="transmembrane region" description="Helical" evidence="5">
    <location>
        <begin position="285"/>
        <end position="304"/>
    </location>
</feature>
<dbReference type="PANTHER" id="PTHR23502:SF157">
    <property type="entry name" value="MAJOR FACILITATOR SUPERFAMILY (MFS) PROFILE DOMAIN-CONTAINING PROTEIN-RELATED"/>
    <property type="match status" value="1"/>
</dbReference>
<dbReference type="GO" id="GO:0022857">
    <property type="term" value="F:transmembrane transporter activity"/>
    <property type="evidence" value="ECO:0007669"/>
    <property type="project" value="InterPro"/>
</dbReference>
<feature type="transmembrane region" description="Helical" evidence="5">
    <location>
        <begin position="57"/>
        <end position="78"/>
    </location>
</feature>
<reference evidence="7" key="1">
    <citation type="submission" date="2023-06" db="EMBL/GenBank/DDBJ databases">
        <title>Genome-scale phylogeny and comparative genomics of the fungal order Sordariales.</title>
        <authorList>
            <consortium name="Lawrence Berkeley National Laboratory"/>
            <person name="Hensen N."/>
            <person name="Bonometti L."/>
            <person name="Westerberg I."/>
            <person name="Brannstrom I.O."/>
            <person name="Guillou S."/>
            <person name="Cros-Aarteil S."/>
            <person name="Calhoun S."/>
            <person name="Haridas S."/>
            <person name="Kuo A."/>
            <person name="Mondo S."/>
            <person name="Pangilinan J."/>
            <person name="Riley R."/>
            <person name="Labutti K."/>
            <person name="Andreopoulos B."/>
            <person name="Lipzen A."/>
            <person name="Chen C."/>
            <person name="Yanf M."/>
            <person name="Daum C."/>
            <person name="Ng V."/>
            <person name="Clum A."/>
            <person name="Steindorff A."/>
            <person name="Ohm R."/>
            <person name="Martin F."/>
            <person name="Silar P."/>
            <person name="Natvig D."/>
            <person name="Lalanne C."/>
            <person name="Gautier V."/>
            <person name="Ament-Velasquez S.L."/>
            <person name="Kruys A."/>
            <person name="Hutchinson M.I."/>
            <person name="Powell A.J."/>
            <person name="Barry K."/>
            <person name="Miller A.N."/>
            <person name="Grigoriev I.V."/>
            <person name="Debuchy R."/>
            <person name="Gladieux P."/>
            <person name="Thoren M.H."/>
            <person name="Johannesson H."/>
        </authorList>
    </citation>
    <scope>NUCLEOTIDE SEQUENCE</scope>
    <source>
        <strain evidence="7">SMH2532-1</strain>
    </source>
</reference>
<evidence type="ECO:0000313" key="7">
    <source>
        <dbReference type="EMBL" id="KAK0651001.1"/>
    </source>
</evidence>
<comment type="subcellular location">
    <subcellularLocation>
        <location evidence="1">Membrane</location>
        <topology evidence="1">Multi-pass membrane protein</topology>
    </subcellularLocation>
</comment>
<dbReference type="Pfam" id="PF07690">
    <property type="entry name" value="MFS_1"/>
    <property type="match status" value="1"/>
</dbReference>
<gene>
    <name evidence="7" type="ORF">B0T16DRAFT_434361</name>
</gene>
<feature type="transmembrane region" description="Helical" evidence="5">
    <location>
        <begin position="364"/>
        <end position="385"/>
    </location>
</feature>
<keyword evidence="3 5" id="KW-1133">Transmembrane helix</keyword>
<dbReference type="InterPro" id="IPR020846">
    <property type="entry name" value="MFS_dom"/>
</dbReference>
<evidence type="ECO:0000256" key="4">
    <source>
        <dbReference type="ARBA" id="ARBA00023136"/>
    </source>
</evidence>
<feature type="transmembrane region" description="Helical" evidence="5">
    <location>
        <begin position="391"/>
        <end position="411"/>
    </location>
</feature>
<dbReference type="Gene3D" id="1.20.1250.20">
    <property type="entry name" value="MFS general substrate transporter like domains"/>
    <property type="match status" value="1"/>
</dbReference>
<evidence type="ECO:0000256" key="2">
    <source>
        <dbReference type="ARBA" id="ARBA00022692"/>
    </source>
</evidence>
<evidence type="ECO:0000313" key="8">
    <source>
        <dbReference type="Proteomes" id="UP001174936"/>
    </source>
</evidence>